<protein>
    <submittedName>
        <fullName evidence="5">TauD/TfdA family dioxygenase</fullName>
    </submittedName>
</protein>
<organism evidence="5 6">
    <name type="scientific">Symplocastrum torsivum CPER-KK1</name>
    <dbReference type="NCBI Taxonomy" id="450513"/>
    <lineage>
        <taxon>Bacteria</taxon>
        <taxon>Bacillati</taxon>
        <taxon>Cyanobacteriota</taxon>
        <taxon>Cyanophyceae</taxon>
        <taxon>Oscillatoriophycideae</taxon>
        <taxon>Oscillatoriales</taxon>
        <taxon>Microcoleaceae</taxon>
        <taxon>Symplocastrum</taxon>
    </lineage>
</organism>
<dbReference type="GO" id="GO:0051213">
    <property type="term" value="F:dioxygenase activity"/>
    <property type="evidence" value="ECO:0007669"/>
    <property type="project" value="UniProtKB-KW"/>
</dbReference>
<gene>
    <name evidence="5" type="ORF">KME25_01605</name>
</gene>
<reference evidence="5" key="1">
    <citation type="submission" date="2021-05" db="EMBL/GenBank/DDBJ databases">
        <authorList>
            <person name="Pietrasiak N."/>
            <person name="Ward R."/>
            <person name="Stajich J.E."/>
            <person name="Kurbessoian T."/>
        </authorList>
    </citation>
    <scope>NUCLEOTIDE SEQUENCE</scope>
    <source>
        <strain evidence="5">CPER-KK1</strain>
    </source>
</reference>
<dbReference type="PANTHER" id="PTHR10696:SF56">
    <property type="entry name" value="TAUD_TFDA-LIKE DOMAIN-CONTAINING PROTEIN"/>
    <property type="match status" value="1"/>
</dbReference>
<dbReference type="InterPro" id="IPR003819">
    <property type="entry name" value="TauD/TfdA-like"/>
</dbReference>
<feature type="domain" description="TauD/TfdA-like" evidence="4">
    <location>
        <begin position="48"/>
        <end position="337"/>
    </location>
</feature>
<dbReference type="SUPFAM" id="SSF51197">
    <property type="entry name" value="Clavaminate synthase-like"/>
    <property type="match status" value="1"/>
</dbReference>
<dbReference type="InterPro" id="IPR042098">
    <property type="entry name" value="TauD-like_sf"/>
</dbReference>
<dbReference type="GO" id="GO:0017000">
    <property type="term" value="P:antibiotic biosynthetic process"/>
    <property type="evidence" value="ECO:0007669"/>
    <property type="project" value="UniProtKB-KW"/>
</dbReference>
<evidence type="ECO:0000256" key="3">
    <source>
        <dbReference type="ARBA" id="ARBA00023194"/>
    </source>
</evidence>
<comment type="cofactor">
    <cofactor evidence="1">
        <name>Fe(2+)</name>
        <dbReference type="ChEBI" id="CHEBI:29033"/>
    </cofactor>
</comment>
<reference evidence="5" key="2">
    <citation type="journal article" date="2022" name="Microbiol. Resour. Announc.">
        <title>Metagenome Sequencing to Explore Phylogenomics of Terrestrial Cyanobacteria.</title>
        <authorList>
            <person name="Ward R.D."/>
            <person name="Stajich J.E."/>
            <person name="Johansen J.R."/>
            <person name="Huntemann M."/>
            <person name="Clum A."/>
            <person name="Foster B."/>
            <person name="Foster B."/>
            <person name="Roux S."/>
            <person name="Palaniappan K."/>
            <person name="Varghese N."/>
            <person name="Mukherjee S."/>
            <person name="Reddy T.B.K."/>
            <person name="Daum C."/>
            <person name="Copeland A."/>
            <person name="Chen I.A."/>
            <person name="Ivanova N.N."/>
            <person name="Kyrpides N.C."/>
            <person name="Shapiro N."/>
            <person name="Eloe-Fadrosh E.A."/>
            <person name="Pietrasiak N."/>
        </authorList>
    </citation>
    <scope>NUCLEOTIDE SEQUENCE</scope>
    <source>
        <strain evidence="5">CPER-KK1</strain>
    </source>
</reference>
<keyword evidence="3" id="KW-0045">Antibiotic biosynthesis</keyword>
<dbReference type="PANTHER" id="PTHR10696">
    <property type="entry name" value="GAMMA-BUTYROBETAINE HYDROXYLASE-RELATED"/>
    <property type="match status" value="1"/>
</dbReference>
<sequence length="346" mass="39681">MKDAEINQSSIKKLGAFKRQVISIAQEDLVKAEYLEPGKLLPLIVEPSINGLNLTAWAENNRPFIETNLLKNGGILFRNFQVNGAADFENFIKALSGELLEYSYRSTPRNHVSGNIYTSTEYPAEQSIPLHNEMSYSRNWPIKIGFYCVQPAQQGGETPIADSRKVFQRIDPTIREKFRQKQVMYVRNYRHGLDLSWQNVFQTTDKSEVEHYCRNNSIEFEWYDQDSLKTRQICHAVAMHPKTGEDVWFNQAHLFHVSSLNSAVREGLFAGFNEEELPRNAYYGDGSPIETSVLDEIRDIYKQEAITFVWQTGDVLLLDNMLACHGRNPFVGLRKVLAGMAERFGK</sequence>
<keyword evidence="5" id="KW-0223">Dioxygenase</keyword>
<dbReference type="EMBL" id="JAHHIF010000002">
    <property type="protein sequence ID" value="MBW4543134.1"/>
    <property type="molecule type" value="Genomic_DNA"/>
</dbReference>
<keyword evidence="2" id="KW-0560">Oxidoreductase</keyword>
<evidence type="ECO:0000313" key="5">
    <source>
        <dbReference type="EMBL" id="MBW4543134.1"/>
    </source>
</evidence>
<accession>A0A951U7R9</accession>
<dbReference type="Gene3D" id="3.60.130.10">
    <property type="entry name" value="Clavaminate synthase-like"/>
    <property type="match status" value="1"/>
</dbReference>
<proteinExistence type="predicted"/>
<evidence type="ECO:0000256" key="1">
    <source>
        <dbReference type="ARBA" id="ARBA00001954"/>
    </source>
</evidence>
<name>A0A951U7R9_9CYAN</name>
<evidence type="ECO:0000259" key="4">
    <source>
        <dbReference type="Pfam" id="PF02668"/>
    </source>
</evidence>
<dbReference type="InterPro" id="IPR050411">
    <property type="entry name" value="AlphaKG_dependent_hydroxylases"/>
</dbReference>
<dbReference type="AlphaFoldDB" id="A0A951U7R9"/>
<dbReference type="Pfam" id="PF02668">
    <property type="entry name" value="TauD"/>
    <property type="match status" value="1"/>
</dbReference>
<comment type="caution">
    <text evidence="5">The sequence shown here is derived from an EMBL/GenBank/DDBJ whole genome shotgun (WGS) entry which is preliminary data.</text>
</comment>
<evidence type="ECO:0000313" key="6">
    <source>
        <dbReference type="Proteomes" id="UP000753908"/>
    </source>
</evidence>
<dbReference type="Proteomes" id="UP000753908">
    <property type="component" value="Unassembled WGS sequence"/>
</dbReference>
<evidence type="ECO:0000256" key="2">
    <source>
        <dbReference type="ARBA" id="ARBA00023002"/>
    </source>
</evidence>